<dbReference type="Proteomes" id="UP001500449">
    <property type="component" value="Unassembled WGS sequence"/>
</dbReference>
<dbReference type="Pfam" id="PF00356">
    <property type="entry name" value="LacI"/>
    <property type="match status" value="1"/>
</dbReference>
<gene>
    <name evidence="7" type="ORF">GCM10009836_57190</name>
</gene>
<evidence type="ECO:0000256" key="5">
    <source>
        <dbReference type="SAM" id="MobiDB-lite"/>
    </source>
</evidence>
<reference evidence="7 8" key="1">
    <citation type="journal article" date="2019" name="Int. J. Syst. Evol. Microbiol.">
        <title>The Global Catalogue of Microorganisms (GCM) 10K type strain sequencing project: providing services to taxonomists for standard genome sequencing and annotation.</title>
        <authorList>
            <consortium name="The Broad Institute Genomics Platform"/>
            <consortium name="The Broad Institute Genome Sequencing Center for Infectious Disease"/>
            <person name="Wu L."/>
            <person name="Ma J."/>
        </authorList>
    </citation>
    <scope>NUCLEOTIDE SEQUENCE [LARGE SCALE GENOMIC DNA]</scope>
    <source>
        <strain evidence="7 8">JCM 16009</strain>
    </source>
</reference>
<dbReference type="CDD" id="cd06267">
    <property type="entry name" value="PBP1_LacI_sugar_binding-like"/>
    <property type="match status" value="1"/>
</dbReference>
<feature type="region of interest" description="Disordered" evidence="5">
    <location>
        <begin position="325"/>
        <end position="366"/>
    </location>
</feature>
<keyword evidence="3 7" id="KW-0238">DNA-binding</keyword>
<dbReference type="SUPFAM" id="SSF53822">
    <property type="entry name" value="Periplasmic binding protein-like I"/>
    <property type="match status" value="1"/>
</dbReference>
<dbReference type="Gene3D" id="1.10.260.40">
    <property type="entry name" value="lambda repressor-like DNA-binding domains"/>
    <property type="match status" value="1"/>
</dbReference>
<dbReference type="PROSITE" id="PS00356">
    <property type="entry name" value="HTH_LACI_1"/>
    <property type="match status" value="1"/>
</dbReference>
<evidence type="ECO:0000313" key="7">
    <source>
        <dbReference type="EMBL" id="GAA1869180.1"/>
    </source>
</evidence>
<accession>A0ABN2NLJ7</accession>
<evidence type="ECO:0000259" key="6">
    <source>
        <dbReference type="PROSITE" id="PS50932"/>
    </source>
</evidence>
<keyword evidence="1" id="KW-0678">Repressor</keyword>
<keyword evidence="4" id="KW-0804">Transcription</keyword>
<protein>
    <submittedName>
        <fullName evidence="7">LacI family DNA-binding transcriptional regulator</fullName>
    </submittedName>
</protein>
<dbReference type="GO" id="GO:0003677">
    <property type="term" value="F:DNA binding"/>
    <property type="evidence" value="ECO:0007669"/>
    <property type="project" value="UniProtKB-KW"/>
</dbReference>
<name>A0ABN2NLJ7_9PSEU</name>
<dbReference type="CDD" id="cd01392">
    <property type="entry name" value="HTH_LacI"/>
    <property type="match status" value="1"/>
</dbReference>
<dbReference type="SMART" id="SM00354">
    <property type="entry name" value="HTH_LACI"/>
    <property type="match status" value="1"/>
</dbReference>
<dbReference type="PROSITE" id="PS50932">
    <property type="entry name" value="HTH_LACI_2"/>
    <property type="match status" value="1"/>
</dbReference>
<evidence type="ECO:0000313" key="8">
    <source>
        <dbReference type="Proteomes" id="UP001500449"/>
    </source>
</evidence>
<dbReference type="InterPro" id="IPR028082">
    <property type="entry name" value="Peripla_BP_I"/>
</dbReference>
<dbReference type="InterPro" id="IPR046335">
    <property type="entry name" value="LacI/GalR-like_sensor"/>
</dbReference>
<dbReference type="EMBL" id="BAAAQK010000024">
    <property type="protein sequence ID" value="GAA1869180.1"/>
    <property type="molecule type" value="Genomic_DNA"/>
</dbReference>
<keyword evidence="2" id="KW-0805">Transcription regulation</keyword>
<organism evidence="7 8">
    <name type="scientific">Pseudonocardia ailaonensis</name>
    <dbReference type="NCBI Taxonomy" id="367279"/>
    <lineage>
        <taxon>Bacteria</taxon>
        <taxon>Bacillati</taxon>
        <taxon>Actinomycetota</taxon>
        <taxon>Actinomycetes</taxon>
        <taxon>Pseudonocardiales</taxon>
        <taxon>Pseudonocardiaceae</taxon>
        <taxon>Pseudonocardia</taxon>
    </lineage>
</organism>
<dbReference type="InterPro" id="IPR010982">
    <property type="entry name" value="Lambda_DNA-bd_dom_sf"/>
</dbReference>
<dbReference type="RefSeq" id="WP_344423864.1">
    <property type="nucleotide sequence ID" value="NZ_BAAAQK010000024.1"/>
</dbReference>
<comment type="caution">
    <text evidence="7">The sequence shown here is derived from an EMBL/GenBank/DDBJ whole genome shotgun (WGS) entry which is preliminary data.</text>
</comment>
<proteinExistence type="predicted"/>
<dbReference type="Gene3D" id="3.40.50.2300">
    <property type="match status" value="2"/>
</dbReference>
<keyword evidence="8" id="KW-1185">Reference proteome</keyword>
<evidence type="ECO:0000256" key="1">
    <source>
        <dbReference type="ARBA" id="ARBA00022491"/>
    </source>
</evidence>
<dbReference type="Pfam" id="PF13377">
    <property type="entry name" value="Peripla_BP_3"/>
    <property type="match status" value="1"/>
</dbReference>
<dbReference type="PANTHER" id="PTHR30146">
    <property type="entry name" value="LACI-RELATED TRANSCRIPTIONAL REPRESSOR"/>
    <property type="match status" value="1"/>
</dbReference>
<dbReference type="SUPFAM" id="SSF47413">
    <property type="entry name" value="lambda repressor-like DNA-binding domains"/>
    <property type="match status" value="1"/>
</dbReference>
<evidence type="ECO:0000256" key="2">
    <source>
        <dbReference type="ARBA" id="ARBA00023015"/>
    </source>
</evidence>
<evidence type="ECO:0000256" key="4">
    <source>
        <dbReference type="ARBA" id="ARBA00023163"/>
    </source>
</evidence>
<sequence>MGQDVKLDDVAREAGVSIATASRALSGASRVSPETVRHVTEVARRLGYRVDKIARAMRAGTTRTAGMVVPIIANPFFAELVGAVEGELHKHDFELLLADSQADVEQEAKRLNTLVERRVDGIFVVSQDSRSATAVELVQRSVPIVQVDRSIARIDADFVGIDNEMGVAMVLRHLAELGARSVVLVSADDANSVGRSRRRAFQRVSAELGLSVREPVIGAFDVDTGSRAAGVLLERGELPDAVVTGSDLIAFGVIAALREAGREVPGDVLVTGYDGNAMSGLYSPPLTTVHQPLGVIAREAVMFLMERLKEPGLPPRRMEVRPELIVRRSTDGAPPRSAPDAAAAVDPARPGCHPGAPASGGRTRGR</sequence>
<dbReference type="InterPro" id="IPR000843">
    <property type="entry name" value="HTH_LacI"/>
</dbReference>
<dbReference type="PANTHER" id="PTHR30146:SF148">
    <property type="entry name" value="HTH-TYPE TRANSCRIPTIONAL REPRESSOR PURR-RELATED"/>
    <property type="match status" value="1"/>
</dbReference>
<feature type="domain" description="HTH lacI-type" evidence="6">
    <location>
        <begin position="5"/>
        <end position="59"/>
    </location>
</feature>
<evidence type="ECO:0000256" key="3">
    <source>
        <dbReference type="ARBA" id="ARBA00023125"/>
    </source>
</evidence>
<feature type="compositionally biased region" description="Low complexity" evidence="5">
    <location>
        <begin position="333"/>
        <end position="350"/>
    </location>
</feature>